<dbReference type="RefSeq" id="WP_052679999.1">
    <property type="nucleotide sequence ID" value="NZ_JYIX01000019.1"/>
</dbReference>
<organism evidence="1 2">
    <name type="scientific">Microbacterium azadirachtae</name>
    <dbReference type="NCBI Taxonomy" id="582680"/>
    <lineage>
        <taxon>Bacteria</taxon>
        <taxon>Bacillati</taxon>
        <taxon>Actinomycetota</taxon>
        <taxon>Actinomycetes</taxon>
        <taxon>Micrococcales</taxon>
        <taxon>Microbacteriaceae</taxon>
        <taxon>Microbacterium</taxon>
    </lineage>
</organism>
<evidence type="ECO:0000313" key="1">
    <source>
        <dbReference type="EMBL" id="KJL36464.1"/>
    </source>
</evidence>
<dbReference type="AlphaFoldDB" id="A0A0F0LUS3"/>
<proteinExistence type="predicted"/>
<dbReference type="EMBL" id="JYIX01000019">
    <property type="protein sequence ID" value="KJL36464.1"/>
    <property type="molecule type" value="Genomic_DNA"/>
</dbReference>
<dbReference type="Proteomes" id="UP000033740">
    <property type="component" value="Unassembled WGS sequence"/>
</dbReference>
<protein>
    <recommendedName>
        <fullName evidence="3">DUF4352 domain-containing protein</fullName>
    </recommendedName>
</protein>
<comment type="caution">
    <text evidence="1">The sequence shown here is derived from an EMBL/GenBank/DDBJ whole genome shotgun (WGS) entry which is preliminary data.</text>
</comment>
<accession>A0A0F0LUS3</accession>
<keyword evidence="2" id="KW-1185">Reference proteome</keyword>
<evidence type="ECO:0000313" key="2">
    <source>
        <dbReference type="Proteomes" id="UP000033740"/>
    </source>
</evidence>
<dbReference type="STRING" id="582680.RS86_00255"/>
<sequence>MTIPPPPPPATAARSALVPAAAPRRRLRTAGTWALSAALVVATWGLTQVQKPEDAPYETFVSATIVGETATARNLSVTVTRIRAGRAVSDGGRWHAEGTWLVVDFDAAAVQDQFGALLQVTNLRLGGRTYSATERGETAADMVLITGVPRHGSIAFELPEGALKGTATLEFAPTYTTVADGVVEVTVDLDSLPLQNEVELDPERWAR</sequence>
<name>A0A0F0LUS3_9MICO</name>
<reference evidence="1 2" key="1">
    <citation type="submission" date="2015-02" db="EMBL/GenBank/DDBJ databases">
        <title>Draft genome sequences of ten Microbacterium spp. with emphasis on heavy metal contaminated environments.</title>
        <authorList>
            <person name="Corretto E."/>
        </authorList>
    </citation>
    <scope>NUCLEOTIDE SEQUENCE [LARGE SCALE GENOMIC DNA]</scope>
    <source>
        <strain evidence="1 2">ARN176</strain>
    </source>
</reference>
<evidence type="ECO:0008006" key="3">
    <source>
        <dbReference type="Google" id="ProtNLM"/>
    </source>
</evidence>
<gene>
    <name evidence="1" type="ORF">RS86_00255</name>
</gene>
<dbReference type="PATRIC" id="fig|582680.6.peg.263"/>